<organism evidence="5 6">
    <name type="scientific">Gibberella nygamai</name>
    <name type="common">Bean root rot disease fungus</name>
    <name type="synonym">Fusarium nygamai</name>
    <dbReference type="NCBI Taxonomy" id="42673"/>
    <lineage>
        <taxon>Eukaryota</taxon>
        <taxon>Fungi</taxon>
        <taxon>Dikarya</taxon>
        <taxon>Ascomycota</taxon>
        <taxon>Pezizomycotina</taxon>
        <taxon>Sordariomycetes</taxon>
        <taxon>Hypocreomycetidae</taxon>
        <taxon>Hypocreales</taxon>
        <taxon>Nectriaceae</taxon>
        <taxon>Fusarium</taxon>
        <taxon>Fusarium fujikuroi species complex</taxon>
    </lineage>
</organism>
<dbReference type="STRING" id="42673.A0A2K0W8V1"/>
<feature type="compositionally biased region" description="Basic and acidic residues" evidence="2">
    <location>
        <begin position="1416"/>
        <end position="1425"/>
    </location>
</feature>
<dbReference type="Pfam" id="PF17109">
    <property type="entry name" value="Goodbye"/>
    <property type="match status" value="1"/>
</dbReference>
<comment type="caution">
    <text evidence="5">The sequence shown here is derived from an EMBL/GenBank/DDBJ whole genome shotgun (WGS) entry which is preliminary data.</text>
</comment>
<dbReference type="Gene3D" id="3.40.50.300">
    <property type="entry name" value="P-loop containing nucleotide triphosphate hydrolases"/>
    <property type="match status" value="1"/>
</dbReference>
<feature type="compositionally biased region" description="Acidic residues" evidence="2">
    <location>
        <begin position="1389"/>
        <end position="1410"/>
    </location>
</feature>
<reference evidence="5 6" key="1">
    <citation type="submission" date="2017-06" db="EMBL/GenBank/DDBJ databases">
        <title>Genome of Fusarium nygamai isolate CS10214.</title>
        <authorList>
            <person name="Gardiner D.M."/>
            <person name="Obanor F."/>
            <person name="Kazan K."/>
        </authorList>
    </citation>
    <scope>NUCLEOTIDE SEQUENCE [LARGE SCALE GENOMIC DNA]</scope>
    <source>
        <strain evidence="5 6">CS10214</strain>
    </source>
</reference>
<protein>
    <recommendedName>
        <fullName evidence="7">Fungal STAND N-terminal Goodbye domain-containing protein</fullName>
    </recommendedName>
</protein>
<dbReference type="SUPFAM" id="SSF52540">
    <property type="entry name" value="P-loop containing nucleoside triphosphate hydrolases"/>
    <property type="match status" value="1"/>
</dbReference>
<evidence type="ECO:0000259" key="3">
    <source>
        <dbReference type="Pfam" id="PF17109"/>
    </source>
</evidence>
<dbReference type="Pfam" id="PF24883">
    <property type="entry name" value="NPHP3_N"/>
    <property type="match status" value="1"/>
</dbReference>
<feature type="domain" description="Nephrocystin 3-like N-terminal" evidence="4">
    <location>
        <begin position="339"/>
        <end position="502"/>
    </location>
</feature>
<name>A0A2K0W8V1_GIBNY</name>
<proteinExistence type="predicted"/>
<gene>
    <name evidence="5" type="ORF">FNYG_08049</name>
</gene>
<dbReference type="InterPro" id="IPR056884">
    <property type="entry name" value="NPHP3-like_N"/>
</dbReference>
<dbReference type="InterPro" id="IPR027417">
    <property type="entry name" value="P-loop_NTPase"/>
</dbReference>
<keyword evidence="1" id="KW-0677">Repeat</keyword>
<dbReference type="EMBL" id="MTQA01000100">
    <property type="protein sequence ID" value="PNP78703.1"/>
    <property type="molecule type" value="Genomic_DNA"/>
</dbReference>
<dbReference type="Proteomes" id="UP000236664">
    <property type="component" value="Unassembled WGS sequence"/>
</dbReference>
<evidence type="ECO:0008006" key="7">
    <source>
        <dbReference type="Google" id="ProtNLM"/>
    </source>
</evidence>
<feature type="domain" description="Fungal STAND N-terminal Goodbye" evidence="3">
    <location>
        <begin position="19"/>
        <end position="144"/>
    </location>
</feature>
<accession>A0A2K0W8V1</accession>
<evidence type="ECO:0000313" key="6">
    <source>
        <dbReference type="Proteomes" id="UP000236664"/>
    </source>
</evidence>
<evidence type="ECO:0000313" key="5">
    <source>
        <dbReference type="EMBL" id="PNP78703.1"/>
    </source>
</evidence>
<dbReference type="InterPro" id="IPR031350">
    <property type="entry name" value="Goodbye_dom"/>
</dbReference>
<dbReference type="PANTHER" id="PTHR10039">
    <property type="entry name" value="AMELOGENIN"/>
    <property type="match status" value="1"/>
</dbReference>
<dbReference type="PANTHER" id="PTHR10039:SF17">
    <property type="entry name" value="FUNGAL STAND N-TERMINAL GOODBYE DOMAIN-CONTAINING PROTEIN-RELATED"/>
    <property type="match status" value="1"/>
</dbReference>
<sequence length="1561" mass="175816">MVFEVKPAGKAPTELSRLWRDAFEAYNDTVGKKGLKLELDGGHLVASLADVVGSIDTSKKSFEKWRHDGGNWDKAVHFIGKNLDYAQRIGDQIASSAAASFPPASAIWTVATYAIKACQAQSKDYDQLLSLIGEAGSFLKTLQIIEDNFPDCDCYAECVTDAFTALIIVFAIQTKYMWEGRPLKFLHTLVQGGSDAKLSAAYGDVTTAISRLSRANGLIAVRNTEDIKTLVGSLGEKVDFIHEEMMVYFQDQGKRIEAGFDLQELNFQQQSASLASIQRGIRELKSQLAQDTNAETATRPTTDGVPGKSVALNIAKHFFGTPPSPLAKFKELRRSFVPGTDSWLYENKKYQEWQDGDTNFLWITGEPGLGKTHLAYSIIESLRTKTNKDPQTSVAYYFFQQENEPFRSVKSALQSIGLQIVTENHKLCESLASGVSDISSAKWSLLNIWLWTIDKLYKEETNDRLFLIIDSLEQANPAQARELLAFTEGIVALKQKIKVVFTGNDFEELSIWREYVDKDLATISIDPSAARSGMQKLLESRFESLPRLSKFSDHVKAEIAKAIAEGKYGLQYADRILQYLDSKGLERPAMRALDELPGDLFCFYNNLLTKCSNNLKEQERLSLKLIFAWIAFAERPLTLEEAYSLFELKFGNLIDLETEIAGRCSSILDMSSTLVWEEHIQKRQRNEVVHKGSNVEGPSDHKVGIVASRDKYQPDSSLLLHFQENTLRDYMRSANVPNSTLRMSPLLSHVDIFTTCTEVLCSPEESEALGNADARQTLQKYAANYWMAHFKQIIYIATSKTDGDQEQTYTVSAPDEVVIQVIQGFSSISSNTNDVVKASSNLWRKLLQYNAISCYDDFNDKGVSYFIQLWVQKALECSPNLLGEEVRLWAQRAVENPAQVLQPLARGHVIHWFTEIHEETASRAFKFAWQAFITRNIDVNPPFQEKKDDQSFCQENEVEASGDDNDAFEEDDIASCEYQLTSAFEDIVVGPSGYRAIGLTLLSAWPFDALEAFNESLELCETDIDKFATLAAMAKCHHGIADHDDDAYDTACKALALDRSGLGKEYDDLLHTALLVRATYESGHNMLEAAVESLQEAMTVYSGDRRKTAEDFCMLLRTLDKLGRHEDILASNVKWGPIRLAVTAENRAEVNMWYQKAAKQTGQEQVMMMTYELLVQELAPLDWASPTRYQYALGCRRSIGDRAKAKSLLYEILDADDCIDPATDAVSDSIPYLARRELAEIIYEEFLQATSSAQKRASLSEIEGLEGRKLGKAHLTSDVQSNFLQRPEATILARMYRRFGPLDKFEETLTDAFNNCLASLKDQNPWNDSDTLRELCNVLACLPGLQREAAIALSAQFYHVDKELMMKSLDLISRFRELDDGIGLKNDSDGDWEDTDNDGEEQDEDEDDDAANANSEHLDKMPQGPGKKDWIRAIVNNDANDQYDIKGHRGIRCSGYCLNNPGDITSWDQTVMYHCVVCTDCDWCETCYLKRVANSGSSEGEKWRAYCGAGHEFIRGPAEGWLGIKDGKIELKDKEPEKFQEWLARLEREKWPKAWNEYWKG</sequence>
<feature type="region of interest" description="Disordered" evidence="2">
    <location>
        <begin position="1386"/>
        <end position="1425"/>
    </location>
</feature>
<evidence type="ECO:0000259" key="4">
    <source>
        <dbReference type="Pfam" id="PF24883"/>
    </source>
</evidence>
<dbReference type="OrthoDB" id="448455at2759"/>
<evidence type="ECO:0000256" key="2">
    <source>
        <dbReference type="SAM" id="MobiDB-lite"/>
    </source>
</evidence>
<evidence type="ECO:0000256" key="1">
    <source>
        <dbReference type="ARBA" id="ARBA00022737"/>
    </source>
</evidence>
<keyword evidence="6" id="KW-1185">Reference proteome</keyword>